<dbReference type="Proteomes" id="UP001501725">
    <property type="component" value="Unassembled WGS sequence"/>
</dbReference>
<proteinExistence type="predicted"/>
<evidence type="ECO:0000313" key="2">
    <source>
        <dbReference type="EMBL" id="GAA4318748.1"/>
    </source>
</evidence>
<protein>
    <recommendedName>
        <fullName evidence="4">Phosphodiester glycosidase domain-containing protein</fullName>
    </recommendedName>
</protein>
<organism evidence="2 3">
    <name type="scientific">Flaviaesturariibacter amylovorans</name>
    <dbReference type="NCBI Taxonomy" id="1084520"/>
    <lineage>
        <taxon>Bacteria</taxon>
        <taxon>Pseudomonadati</taxon>
        <taxon>Bacteroidota</taxon>
        <taxon>Chitinophagia</taxon>
        <taxon>Chitinophagales</taxon>
        <taxon>Chitinophagaceae</taxon>
        <taxon>Flaviaestuariibacter</taxon>
    </lineage>
</organism>
<comment type="caution">
    <text evidence="2">The sequence shown here is derived from an EMBL/GenBank/DDBJ whole genome shotgun (WGS) entry which is preliminary data.</text>
</comment>
<reference evidence="3" key="1">
    <citation type="journal article" date="2019" name="Int. J. Syst. Evol. Microbiol.">
        <title>The Global Catalogue of Microorganisms (GCM) 10K type strain sequencing project: providing services to taxonomists for standard genome sequencing and annotation.</title>
        <authorList>
            <consortium name="The Broad Institute Genomics Platform"/>
            <consortium name="The Broad Institute Genome Sequencing Center for Infectious Disease"/>
            <person name="Wu L."/>
            <person name="Ma J."/>
        </authorList>
    </citation>
    <scope>NUCLEOTIDE SEQUENCE [LARGE SCALE GENOMIC DNA]</scope>
    <source>
        <strain evidence="3">JCM 17919</strain>
    </source>
</reference>
<accession>A0ABP8G7P8</accession>
<gene>
    <name evidence="2" type="ORF">GCM10023184_03160</name>
</gene>
<dbReference type="EMBL" id="BAABGY010000001">
    <property type="protein sequence ID" value="GAA4318748.1"/>
    <property type="molecule type" value="Genomic_DNA"/>
</dbReference>
<sequence>MRILLLALGLCLCGALQAQDFYGGKYRRKGYTHYGNTYTLYDFSREGTNMKAKYFAQNAYSQFNAWKSGKQILLITAGAFSDKWTSDAVPVGLCVDNGSIVNRSPHSDMDGMVIVYNGGSQQGGVAVVDMDYKNVTVQDPVGSSNSVSYAPRSSASDRVNFLNWGEKNGVTLFQTQLVYSSDRSSNFGNPTFGAKRERRFLSICRKGGVVHHVVVDAPDALELNLAASRTKEVLEHDGFSVLYILNLDTGCKNLLFAHNGSSLEDVSPKTSCTPAPSLENATNLIVYYVD</sequence>
<feature type="signal peptide" evidence="1">
    <location>
        <begin position="1"/>
        <end position="18"/>
    </location>
</feature>
<name>A0ABP8G7P8_9BACT</name>
<evidence type="ECO:0000256" key="1">
    <source>
        <dbReference type="SAM" id="SignalP"/>
    </source>
</evidence>
<feature type="chain" id="PRO_5045313501" description="Phosphodiester glycosidase domain-containing protein" evidence="1">
    <location>
        <begin position="19"/>
        <end position="290"/>
    </location>
</feature>
<evidence type="ECO:0000313" key="3">
    <source>
        <dbReference type="Proteomes" id="UP001501725"/>
    </source>
</evidence>
<keyword evidence="3" id="KW-1185">Reference proteome</keyword>
<keyword evidence="1" id="KW-0732">Signal</keyword>
<dbReference type="RefSeq" id="WP_345252846.1">
    <property type="nucleotide sequence ID" value="NZ_BAABGY010000001.1"/>
</dbReference>
<evidence type="ECO:0008006" key="4">
    <source>
        <dbReference type="Google" id="ProtNLM"/>
    </source>
</evidence>